<dbReference type="SUPFAM" id="SSF46689">
    <property type="entry name" value="Homeodomain-like"/>
    <property type="match status" value="2"/>
</dbReference>
<dbReference type="InterPro" id="IPR011051">
    <property type="entry name" value="RmlC_Cupin_sf"/>
</dbReference>
<dbReference type="Gene3D" id="1.10.10.60">
    <property type="entry name" value="Homeodomain-like"/>
    <property type="match status" value="2"/>
</dbReference>
<feature type="domain" description="HTH araC/xylS-type" evidence="4">
    <location>
        <begin position="219"/>
        <end position="317"/>
    </location>
</feature>
<keyword evidence="1" id="KW-0805">Transcription regulation</keyword>
<comment type="caution">
    <text evidence="5">The sequence shown here is derived from an EMBL/GenBank/DDBJ whole genome shotgun (WGS) entry which is preliminary data.</text>
</comment>
<dbReference type="RefSeq" id="WP_132109970.1">
    <property type="nucleotide sequence ID" value="NZ_SLWS01000001.1"/>
</dbReference>
<dbReference type="PRINTS" id="PR00032">
    <property type="entry name" value="HTHARAC"/>
</dbReference>
<reference evidence="5 6" key="1">
    <citation type="submission" date="2019-03" db="EMBL/GenBank/DDBJ databases">
        <title>Genomic Encyclopedia of Type Strains, Phase IV (KMG-IV): sequencing the most valuable type-strain genomes for metagenomic binning, comparative biology and taxonomic classification.</title>
        <authorList>
            <person name="Goeker M."/>
        </authorList>
    </citation>
    <scope>NUCLEOTIDE SEQUENCE [LARGE SCALE GENOMIC DNA]</scope>
    <source>
        <strain evidence="5 6">DSM 45934</strain>
    </source>
</reference>
<dbReference type="InterPro" id="IPR020449">
    <property type="entry name" value="Tscrpt_reg_AraC-type_HTH"/>
</dbReference>
<evidence type="ECO:0000313" key="6">
    <source>
        <dbReference type="Proteomes" id="UP000295680"/>
    </source>
</evidence>
<dbReference type="PANTHER" id="PTHR46796">
    <property type="entry name" value="HTH-TYPE TRANSCRIPTIONAL ACTIVATOR RHAS-RELATED"/>
    <property type="match status" value="1"/>
</dbReference>
<dbReference type="PANTHER" id="PTHR46796:SF7">
    <property type="entry name" value="ARAC FAMILY TRANSCRIPTIONAL REGULATOR"/>
    <property type="match status" value="1"/>
</dbReference>
<dbReference type="GO" id="GO:0043565">
    <property type="term" value="F:sequence-specific DNA binding"/>
    <property type="evidence" value="ECO:0007669"/>
    <property type="project" value="InterPro"/>
</dbReference>
<evidence type="ECO:0000313" key="5">
    <source>
        <dbReference type="EMBL" id="TCO64296.1"/>
    </source>
</evidence>
<dbReference type="InterPro" id="IPR018060">
    <property type="entry name" value="HTH_AraC"/>
</dbReference>
<dbReference type="InterPro" id="IPR032783">
    <property type="entry name" value="AraC_lig"/>
</dbReference>
<keyword evidence="3" id="KW-0804">Transcription</keyword>
<dbReference type="OrthoDB" id="241790at2"/>
<accession>A0A4R2K3C6</accession>
<dbReference type="InterPro" id="IPR050204">
    <property type="entry name" value="AraC_XylS_family_regulators"/>
</dbReference>
<organism evidence="5 6">
    <name type="scientific">Actinocrispum wychmicini</name>
    <dbReference type="NCBI Taxonomy" id="1213861"/>
    <lineage>
        <taxon>Bacteria</taxon>
        <taxon>Bacillati</taxon>
        <taxon>Actinomycetota</taxon>
        <taxon>Actinomycetes</taxon>
        <taxon>Pseudonocardiales</taxon>
        <taxon>Pseudonocardiaceae</taxon>
        <taxon>Actinocrispum</taxon>
    </lineage>
</organism>
<dbReference type="Pfam" id="PF12852">
    <property type="entry name" value="Cupin_6"/>
    <property type="match status" value="1"/>
</dbReference>
<dbReference type="GO" id="GO:0003700">
    <property type="term" value="F:DNA-binding transcription factor activity"/>
    <property type="evidence" value="ECO:0007669"/>
    <property type="project" value="InterPro"/>
</dbReference>
<evidence type="ECO:0000256" key="2">
    <source>
        <dbReference type="ARBA" id="ARBA00023125"/>
    </source>
</evidence>
<dbReference type="SUPFAM" id="SSF51182">
    <property type="entry name" value="RmlC-like cupins"/>
    <property type="match status" value="1"/>
</dbReference>
<dbReference type="InterPro" id="IPR018062">
    <property type="entry name" value="HTH_AraC-typ_CS"/>
</dbReference>
<sequence length="318" mass="33414">MVIVTPGKSVRSGDVVADIVADVVAATRRGTALYSRSRFHAPWGIRVEAAALASVHVVTAGACWLIPDDGEPVHLIRGDVAFVPSGLGHALVDSPGRPLRSMTELIGGPLGEAAPRELVIEGDGPVTGLLCGGYLLEPGPRHPLTAMLPSIVHVGAGQARGTGLSAAVDLLSAEFERTDPGAPAVVASLIDLLFVYMLRAWLAEQSGGWAGALYDPAVGGALALVHADPGRPWSVPLLARAVGVPRATFNRRFTTMTGQSPMAYVTAWRMTVAARILREGRAPLREVAQRVGYDSEFAFARAFKRVVGQAPGHYRANG</sequence>
<evidence type="ECO:0000256" key="1">
    <source>
        <dbReference type="ARBA" id="ARBA00023015"/>
    </source>
</evidence>
<name>A0A4R2K3C6_9PSEU</name>
<evidence type="ECO:0000256" key="3">
    <source>
        <dbReference type="ARBA" id="ARBA00023163"/>
    </source>
</evidence>
<dbReference type="Pfam" id="PF12833">
    <property type="entry name" value="HTH_18"/>
    <property type="match status" value="1"/>
</dbReference>
<dbReference type="PROSITE" id="PS01124">
    <property type="entry name" value="HTH_ARAC_FAMILY_2"/>
    <property type="match status" value="1"/>
</dbReference>
<keyword evidence="6" id="KW-1185">Reference proteome</keyword>
<dbReference type="Proteomes" id="UP000295680">
    <property type="component" value="Unassembled WGS sequence"/>
</dbReference>
<keyword evidence="2 5" id="KW-0238">DNA-binding</keyword>
<dbReference type="EMBL" id="SLWS01000001">
    <property type="protein sequence ID" value="TCO64296.1"/>
    <property type="molecule type" value="Genomic_DNA"/>
</dbReference>
<dbReference type="SMART" id="SM00342">
    <property type="entry name" value="HTH_ARAC"/>
    <property type="match status" value="1"/>
</dbReference>
<dbReference type="PROSITE" id="PS00041">
    <property type="entry name" value="HTH_ARAC_FAMILY_1"/>
    <property type="match status" value="1"/>
</dbReference>
<dbReference type="AlphaFoldDB" id="A0A4R2K3C6"/>
<gene>
    <name evidence="5" type="ORF">EV192_10162</name>
</gene>
<proteinExistence type="predicted"/>
<dbReference type="InterPro" id="IPR009057">
    <property type="entry name" value="Homeodomain-like_sf"/>
</dbReference>
<protein>
    <submittedName>
        <fullName evidence="5">AraC-like DNA-binding protein</fullName>
    </submittedName>
</protein>
<evidence type="ECO:0000259" key="4">
    <source>
        <dbReference type="PROSITE" id="PS01124"/>
    </source>
</evidence>